<dbReference type="EMBL" id="UFTD01000001">
    <property type="protein sequence ID" value="SSZ39532.1"/>
    <property type="molecule type" value="Genomic_DNA"/>
</dbReference>
<sequence length="313" mass="37496">MVKDICMQGYGEAWFLYETALTKELTDEHIKKINAFIITFKETYLKAVRLMRKNRITLRKFVDPLTKKKRYKHTMLSLHWCLYMVDDMITAEYEQQLQEKASGYYEELKSLEIYYEDIPKYTEYETLEEILSRWYLSLPGDAELLCICKRELLALLYDISSDYKAARETFIYYKQLIDTVKEGYMAFDKDCCYSTVRNDIDVCREKDKEKKKGLRIAKETPKFEKAYKLGVIKWMKWSSKKCDNQWIFWEMLVKIGNSKEKLKIIFGDEKVNALEEAIKKDQEQFVSEFQEAILENKNVHFHKSHAYLIHTLE</sequence>
<reference evidence="1 2" key="1">
    <citation type="submission" date="2018-06" db="EMBL/GenBank/DDBJ databases">
        <authorList>
            <consortium name="Pathogen Informatics"/>
            <person name="Doyle S."/>
        </authorList>
    </citation>
    <scope>NUCLEOTIDE SEQUENCE [LARGE SCALE GENOMIC DNA]</scope>
    <source>
        <strain evidence="1 2">NCTC12860</strain>
    </source>
</reference>
<dbReference type="Proteomes" id="UP000253846">
    <property type="component" value="Unassembled WGS sequence"/>
</dbReference>
<evidence type="ECO:0000313" key="2">
    <source>
        <dbReference type="Proteomes" id="UP000253846"/>
    </source>
</evidence>
<evidence type="ECO:0000313" key="1">
    <source>
        <dbReference type="EMBL" id="SSZ39532.1"/>
    </source>
</evidence>
<protein>
    <submittedName>
        <fullName evidence="1">Uncharacterized protein</fullName>
    </submittedName>
</protein>
<dbReference type="RefSeq" id="WP_244395823.1">
    <property type="nucleotide sequence ID" value="NZ_UFTD01000001.1"/>
</dbReference>
<proteinExistence type="predicted"/>
<name>A0A336NL82_BARGR</name>
<gene>
    <name evidence="1" type="ORF">NCTC12860_00747</name>
</gene>
<accession>A0A336NL82</accession>
<organism evidence="1 2">
    <name type="scientific">Bartonella grahamii</name>
    <dbReference type="NCBI Taxonomy" id="33045"/>
    <lineage>
        <taxon>Bacteria</taxon>
        <taxon>Pseudomonadati</taxon>
        <taxon>Pseudomonadota</taxon>
        <taxon>Alphaproteobacteria</taxon>
        <taxon>Hyphomicrobiales</taxon>
        <taxon>Bartonellaceae</taxon>
        <taxon>Bartonella</taxon>
    </lineage>
</organism>
<dbReference type="AlphaFoldDB" id="A0A336NL82"/>